<feature type="transmembrane region" description="Helical" evidence="1">
    <location>
        <begin position="38"/>
        <end position="57"/>
    </location>
</feature>
<dbReference type="AlphaFoldDB" id="A0A8J3TIU1"/>
<evidence type="ECO:0000256" key="1">
    <source>
        <dbReference type="SAM" id="Phobius"/>
    </source>
</evidence>
<evidence type="ECO:0000313" key="2">
    <source>
        <dbReference type="EMBL" id="GII26522.1"/>
    </source>
</evidence>
<feature type="transmembrane region" description="Helical" evidence="1">
    <location>
        <begin position="94"/>
        <end position="114"/>
    </location>
</feature>
<proteinExistence type="predicted"/>
<evidence type="ECO:0000313" key="3">
    <source>
        <dbReference type="Proteomes" id="UP000599074"/>
    </source>
</evidence>
<feature type="transmembrane region" description="Helical" evidence="1">
    <location>
        <begin position="120"/>
        <end position="138"/>
    </location>
</feature>
<keyword evidence="3" id="KW-1185">Reference proteome</keyword>
<keyword evidence="1" id="KW-0472">Membrane</keyword>
<keyword evidence="1" id="KW-1133">Transmembrane helix</keyword>
<comment type="caution">
    <text evidence="2">The sequence shown here is derived from an EMBL/GenBank/DDBJ whole genome shotgun (WGS) entry which is preliminary data.</text>
</comment>
<dbReference type="Proteomes" id="UP000599074">
    <property type="component" value="Unassembled WGS sequence"/>
</dbReference>
<reference evidence="2" key="1">
    <citation type="submission" date="2021-01" db="EMBL/GenBank/DDBJ databases">
        <title>Whole genome shotgun sequence of Planosporangium mesophilum NBRC 109066.</title>
        <authorList>
            <person name="Komaki H."/>
            <person name="Tamura T."/>
        </authorList>
    </citation>
    <scope>NUCLEOTIDE SEQUENCE</scope>
    <source>
        <strain evidence="2">NBRC 109066</strain>
    </source>
</reference>
<gene>
    <name evidence="2" type="ORF">Pme01_61190</name>
</gene>
<feature type="transmembrane region" description="Helical" evidence="1">
    <location>
        <begin position="63"/>
        <end position="82"/>
    </location>
</feature>
<accession>A0A8J3TIU1</accession>
<organism evidence="2 3">
    <name type="scientific">Planosporangium mesophilum</name>
    <dbReference type="NCBI Taxonomy" id="689768"/>
    <lineage>
        <taxon>Bacteria</taxon>
        <taxon>Bacillati</taxon>
        <taxon>Actinomycetota</taxon>
        <taxon>Actinomycetes</taxon>
        <taxon>Micromonosporales</taxon>
        <taxon>Micromonosporaceae</taxon>
        <taxon>Planosporangium</taxon>
    </lineage>
</organism>
<sequence length="145" mass="15249">MMSAGPAQSTPANGWEYDRNGRLVQSKGSGQPAPNQPVRWLTVLWLLVALGVGAVVSDLVDRWTAVGPVYGVLSVTVGTLVVDRHRTHVQHRWSAAICGIPAVVILPVLAKGLLSPGMPGAYAWAIGSFAAAAVYAAVTRLPSRQ</sequence>
<dbReference type="EMBL" id="BOON01000084">
    <property type="protein sequence ID" value="GII26522.1"/>
    <property type="molecule type" value="Genomic_DNA"/>
</dbReference>
<keyword evidence="1" id="KW-0812">Transmembrane</keyword>
<name>A0A8J3TIU1_9ACTN</name>
<protein>
    <submittedName>
        <fullName evidence="2">Uncharacterized protein</fullName>
    </submittedName>
</protein>